<keyword evidence="4" id="KW-1133">Transmembrane helix</keyword>
<evidence type="ECO:0000256" key="2">
    <source>
        <dbReference type="ARBA" id="ARBA00022679"/>
    </source>
</evidence>
<accession>A0ABQ5PZ86</accession>
<dbReference type="Pfam" id="PF01553">
    <property type="entry name" value="Acyltransferase"/>
    <property type="match status" value="1"/>
</dbReference>
<dbReference type="Proteomes" id="UP001165044">
    <property type="component" value="Unassembled WGS sequence"/>
</dbReference>
<dbReference type="PANTHER" id="PTHR10434:SF66">
    <property type="entry name" value="PHOSPHOLIPID_GLYCEROL ACYLTRANSFERASE DOMAIN-CONTAINING PROTEIN"/>
    <property type="match status" value="1"/>
</dbReference>
<evidence type="ECO:0000256" key="4">
    <source>
        <dbReference type="SAM" id="Phobius"/>
    </source>
</evidence>
<evidence type="ECO:0000313" key="6">
    <source>
        <dbReference type="EMBL" id="GLH67603.1"/>
    </source>
</evidence>
<dbReference type="RefSeq" id="WP_285608831.1">
    <property type="nucleotide sequence ID" value="NZ_BSDC01000002.1"/>
</dbReference>
<dbReference type="GO" id="GO:0016746">
    <property type="term" value="F:acyltransferase activity"/>
    <property type="evidence" value="ECO:0007669"/>
    <property type="project" value="UniProtKB-KW"/>
</dbReference>
<protein>
    <submittedName>
        <fullName evidence="6">Acyltransferase</fullName>
    </submittedName>
</protein>
<sequence>MRRIIKIPASAVGFTALGVGGILFSLLGLPLLRLGPGGPAALQRRTRWVIHRFFKGMVWFLSTAGLFRLRTERLPERRALDGTLILATHPGYLDVVLLLALLERLTCVVKEGIWTNPLFGRVVRAAGYIPALGPESVLEAGTRALERGEALLLFPEGTRTDPHQPHAFHRGAAHLVLRSRPPVLPLLLSCTPPLLAKGHRWFEIPRDSCDYCIRATEQLEVPWSDLEGLPVPLAARKLTRWLEGRFNQETTHAGHHAD</sequence>
<feature type="transmembrane region" description="Helical" evidence="4">
    <location>
        <begin position="7"/>
        <end position="29"/>
    </location>
</feature>
<gene>
    <name evidence="6" type="ORF">GETHED_19670</name>
</gene>
<keyword evidence="2" id="KW-0808">Transferase</keyword>
<keyword evidence="7" id="KW-1185">Reference proteome</keyword>
<dbReference type="InterPro" id="IPR002123">
    <property type="entry name" value="Plipid/glycerol_acylTrfase"/>
</dbReference>
<evidence type="ECO:0000256" key="3">
    <source>
        <dbReference type="ARBA" id="ARBA00023315"/>
    </source>
</evidence>
<evidence type="ECO:0000259" key="5">
    <source>
        <dbReference type="SMART" id="SM00563"/>
    </source>
</evidence>
<dbReference type="CDD" id="cd07989">
    <property type="entry name" value="LPLAT_AGPAT-like"/>
    <property type="match status" value="1"/>
</dbReference>
<keyword evidence="3 6" id="KW-0012">Acyltransferase</keyword>
<keyword evidence="4" id="KW-0472">Membrane</keyword>
<dbReference type="SUPFAM" id="SSF69593">
    <property type="entry name" value="Glycerol-3-phosphate (1)-acyltransferase"/>
    <property type="match status" value="1"/>
</dbReference>
<comment type="pathway">
    <text evidence="1">Lipid metabolism.</text>
</comment>
<dbReference type="PANTHER" id="PTHR10434">
    <property type="entry name" value="1-ACYL-SN-GLYCEROL-3-PHOSPHATE ACYLTRANSFERASE"/>
    <property type="match status" value="1"/>
</dbReference>
<evidence type="ECO:0000256" key="1">
    <source>
        <dbReference type="ARBA" id="ARBA00005189"/>
    </source>
</evidence>
<keyword evidence="4" id="KW-0812">Transmembrane</keyword>
<proteinExistence type="predicted"/>
<feature type="domain" description="Phospholipid/glycerol acyltransferase" evidence="5">
    <location>
        <begin position="83"/>
        <end position="191"/>
    </location>
</feature>
<evidence type="ECO:0000313" key="7">
    <source>
        <dbReference type="Proteomes" id="UP001165044"/>
    </source>
</evidence>
<comment type="caution">
    <text evidence="6">The sequence shown here is derived from an EMBL/GenBank/DDBJ whole genome shotgun (WGS) entry which is preliminary data.</text>
</comment>
<dbReference type="SMART" id="SM00563">
    <property type="entry name" value="PlsC"/>
    <property type="match status" value="1"/>
</dbReference>
<dbReference type="EMBL" id="BSDC01000002">
    <property type="protein sequence ID" value="GLH67603.1"/>
    <property type="molecule type" value="Genomic_DNA"/>
</dbReference>
<reference evidence="6" key="1">
    <citation type="journal article" date="2023" name="Antonie Van Leeuwenhoek">
        <title>Mesoterricola silvestris gen. nov., sp. nov., Mesoterricola sediminis sp. nov., Geothrix oryzae sp. nov., Geothrix edaphica sp. nov., Geothrix rubra sp. nov., and Geothrix limicola sp. nov., six novel members of Acidobacteriota isolated from soils.</title>
        <authorList>
            <person name="Itoh H."/>
            <person name="Sugisawa Y."/>
            <person name="Mise K."/>
            <person name="Xu Z."/>
            <person name="Kuniyasu M."/>
            <person name="Ushijima N."/>
            <person name="Kawano K."/>
            <person name="Kobayashi E."/>
            <person name="Shiratori Y."/>
            <person name="Masuda Y."/>
            <person name="Senoo K."/>
        </authorList>
    </citation>
    <scope>NUCLEOTIDE SEQUENCE</scope>
    <source>
        <strain evidence="6">Red802</strain>
    </source>
</reference>
<name>A0ABQ5PZ86_9BACT</name>
<organism evidence="6 7">
    <name type="scientific">Geothrix edaphica</name>
    <dbReference type="NCBI Taxonomy" id="2927976"/>
    <lineage>
        <taxon>Bacteria</taxon>
        <taxon>Pseudomonadati</taxon>
        <taxon>Acidobacteriota</taxon>
        <taxon>Holophagae</taxon>
        <taxon>Holophagales</taxon>
        <taxon>Holophagaceae</taxon>
        <taxon>Geothrix</taxon>
    </lineage>
</organism>